<dbReference type="SUPFAM" id="SSF51735">
    <property type="entry name" value="NAD(P)-binding Rossmann-fold domains"/>
    <property type="match status" value="1"/>
</dbReference>
<dbReference type="PANTHER" id="PTHR11695">
    <property type="entry name" value="ALCOHOL DEHYDROGENASE RELATED"/>
    <property type="match status" value="1"/>
</dbReference>
<keyword evidence="4" id="KW-1185">Reference proteome</keyword>
<dbReference type="Proteomes" id="UP001218218">
    <property type="component" value="Unassembled WGS sequence"/>
</dbReference>
<protein>
    <recommendedName>
        <fullName evidence="2">Enoyl reductase (ER) domain-containing protein</fullName>
    </recommendedName>
</protein>
<dbReference type="InterPro" id="IPR013154">
    <property type="entry name" value="ADH-like_N"/>
</dbReference>
<sequence>MATYSAWFAVKKGHPAQSLQLRTDLPIPTKLPKNHVLVKVQAAALNPVDYKLLRSVPSFIARRPHVVAMEFAGVVVDANGSEFSAGDKVFGQSTWPRVGVLAQYAVLPTSALAIRPSSVSTAEAAGIAIVTMTAYQALVKYHHIEAGQTVFVNGGSSGVGMAAIQISKSMGCKVVATASAGNKDLLLSLGVDEFVDYTQAPLVEQLLAKPPSPKFHALFDAAGLTDPALYLNSASYLAPGGMYLTAGTMPHSRKEFGEMFRQIFEGFLRPTWLGGVPRKFGSVSVSFEKKDLDDVRDLIARGAVKPVVDSVHPFDEEGVKNAFEKLMTKHAKEFIGDHDYGRYNTHAVHVRNEFNLATMGQQKSRKAKTRRKTGSAGCS</sequence>
<proteinExistence type="predicted"/>
<feature type="compositionally biased region" description="Basic residues" evidence="1">
    <location>
        <begin position="363"/>
        <end position="373"/>
    </location>
</feature>
<evidence type="ECO:0000313" key="4">
    <source>
        <dbReference type="Proteomes" id="UP001218218"/>
    </source>
</evidence>
<name>A0AAD7EY05_9AGAR</name>
<dbReference type="GO" id="GO:0016491">
    <property type="term" value="F:oxidoreductase activity"/>
    <property type="evidence" value="ECO:0007669"/>
    <property type="project" value="InterPro"/>
</dbReference>
<dbReference type="InterPro" id="IPR050700">
    <property type="entry name" value="YIM1/Zinc_Alcohol_DH_Fams"/>
</dbReference>
<dbReference type="SMART" id="SM00829">
    <property type="entry name" value="PKS_ER"/>
    <property type="match status" value="1"/>
</dbReference>
<dbReference type="Gene3D" id="3.40.50.720">
    <property type="entry name" value="NAD(P)-binding Rossmann-like Domain"/>
    <property type="match status" value="1"/>
</dbReference>
<organism evidence="3 4">
    <name type="scientific">Mycena albidolilacea</name>
    <dbReference type="NCBI Taxonomy" id="1033008"/>
    <lineage>
        <taxon>Eukaryota</taxon>
        <taxon>Fungi</taxon>
        <taxon>Dikarya</taxon>
        <taxon>Basidiomycota</taxon>
        <taxon>Agaricomycotina</taxon>
        <taxon>Agaricomycetes</taxon>
        <taxon>Agaricomycetidae</taxon>
        <taxon>Agaricales</taxon>
        <taxon>Marasmiineae</taxon>
        <taxon>Mycenaceae</taxon>
        <taxon>Mycena</taxon>
    </lineage>
</organism>
<dbReference type="Gene3D" id="3.90.180.10">
    <property type="entry name" value="Medium-chain alcohol dehydrogenases, catalytic domain"/>
    <property type="match status" value="1"/>
</dbReference>
<dbReference type="PANTHER" id="PTHR11695:SF294">
    <property type="entry name" value="RETICULON-4-INTERACTING PROTEIN 1, MITOCHONDRIAL"/>
    <property type="match status" value="1"/>
</dbReference>
<dbReference type="InterPro" id="IPR020843">
    <property type="entry name" value="ER"/>
</dbReference>
<dbReference type="Pfam" id="PF08240">
    <property type="entry name" value="ADH_N"/>
    <property type="match status" value="1"/>
</dbReference>
<dbReference type="AlphaFoldDB" id="A0AAD7EY05"/>
<dbReference type="EMBL" id="JARIHO010000009">
    <property type="protein sequence ID" value="KAJ7355428.1"/>
    <property type="molecule type" value="Genomic_DNA"/>
</dbReference>
<feature type="region of interest" description="Disordered" evidence="1">
    <location>
        <begin position="358"/>
        <end position="379"/>
    </location>
</feature>
<evidence type="ECO:0000256" key="1">
    <source>
        <dbReference type="SAM" id="MobiDB-lite"/>
    </source>
</evidence>
<reference evidence="3" key="1">
    <citation type="submission" date="2023-03" db="EMBL/GenBank/DDBJ databases">
        <title>Massive genome expansion in bonnet fungi (Mycena s.s.) driven by repeated elements and novel gene families across ecological guilds.</title>
        <authorList>
            <consortium name="Lawrence Berkeley National Laboratory"/>
            <person name="Harder C.B."/>
            <person name="Miyauchi S."/>
            <person name="Viragh M."/>
            <person name="Kuo A."/>
            <person name="Thoen E."/>
            <person name="Andreopoulos B."/>
            <person name="Lu D."/>
            <person name="Skrede I."/>
            <person name="Drula E."/>
            <person name="Henrissat B."/>
            <person name="Morin E."/>
            <person name="Kohler A."/>
            <person name="Barry K."/>
            <person name="LaButti K."/>
            <person name="Morin E."/>
            <person name="Salamov A."/>
            <person name="Lipzen A."/>
            <person name="Mereny Z."/>
            <person name="Hegedus B."/>
            <person name="Baldrian P."/>
            <person name="Stursova M."/>
            <person name="Weitz H."/>
            <person name="Taylor A."/>
            <person name="Grigoriev I.V."/>
            <person name="Nagy L.G."/>
            <person name="Martin F."/>
            <person name="Kauserud H."/>
        </authorList>
    </citation>
    <scope>NUCLEOTIDE SEQUENCE</scope>
    <source>
        <strain evidence="3">CBHHK002</strain>
    </source>
</reference>
<gene>
    <name evidence="3" type="ORF">DFH08DRAFT_852462</name>
</gene>
<dbReference type="CDD" id="cd08267">
    <property type="entry name" value="MDR1"/>
    <property type="match status" value="1"/>
</dbReference>
<dbReference type="Pfam" id="PF13602">
    <property type="entry name" value="ADH_zinc_N_2"/>
    <property type="match status" value="1"/>
</dbReference>
<evidence type="ECO:0000259" key="2">
    <source>
        <dbReference type="SMART" id="SM00829"/>
    </source>
</evidence>
<dbReference type="GO" id="GO:0005739">
    <property type="term" value="C:mitochondrion"/>
    <property type="evidence" value="ECO:0007669"/>
    <property type="project" value="TreeGrafter"/>
</dbReference>
<evidence type="ECO:0000313" key="3">
    <source>
        <dbReference type="EMBL" id="KAJ7355428.1"/>
    </source>
</evidence>
<dbReference type="InterPro" id="IPR036291">
    <property type="entry name" value="NAD(P)-bd_dom_sf"/>
</dbReference>
<dbReference type="SUPFAM" id="SSF50129">
    <property type="entry name" value="GroES-like"/>
    <property type="match status" value="1"/>
</dbReference>
<feature type="domain" description="Enoyl reductase (ER)" evidence="2">
    <location>
        <begin position="14"/>
        <end position="335"/>
    </location>
</feature>
<accession>A0AAD7EY05</accession>
<comment type="caution">
    <text evidence="3">The sequence shown here is derived from an EMBL/GenBank/DDBJ whole genome shotgun (WGS) entry which is preliminary data.</text>
</comment>
<dbReference type="InterPro" id="IPR011032">
    <property type="entry name" value="GroES-like_sf"/>
</dbReference>